<proteinExistence type="inferred from homology"/>
<keyword evidence="7 8" id="KW-0472">Membrane</keyword>
<protein>
    <recommendedName>
        <fullName evidence="8">Transport permease protein</fullName>
    </recommendedName>
</protein>
<feature type="transmembrane region" description="Helical" evidence="8">
    <location>
        <begin position="177"/>
        <end position="196"/>
    </location>
</feature>
<dbReference type="AlphaFoldDB" id="A0AAU8F4U3"/>
<dbReference type="GO" id="GO:0015920">
    <property type="term" value="P:lipopolysaccharide transport"/>
    <property type="evidence" value="ECO:0007669"/>
    <property type="project" value="TreeGrafter"/>
</dbReference>
<accession>A0AAU8F4U3</accession>
<evidence type="ECO:0000256" key="7">
    <source>
        <dbReference type="ARBA" id="ARBA00023136"/>
    </source>
</evidence>
<feature type="transmembrane region" description="Helical" evidence="8">
    <location>
        <begin position="30"/>
        <end position="55"/>
    </location>
</feature>
<dbReference type="RefSeq" id="WP_064469960.1">
    <property type="nucleotide sequence ID" value="NZ_CP123058.1"/>
</dbReference>
<feature type="transmembrane region" description="Helical" evidence="8">
    <location>
        <begin position="67"/>
        <end position="89"/>
    </location>
</feature>
<feature type="domain" description="ABC transmembrane type-2" evidence="9">
    <location>
        <begin position="35"/>
        <end position="258"/>
    </location>
</feature>
<dbReference type="PROSITE" id="PS51012">
    <property type="entry name" value="ABC_TM2"/>
    <property type="match status" value="1"/>
</dbReference>
<evidence type="ECO:0000259" key="9">
    <source>
        <dbReference type="PROSITE" id="PS51012"/>
    </source>
</evidence>
<keyword evidence="4 8" id="KW-1003">Cell membrane</keyword>
<feature type="transmembrane region" description="Helical" evidence="8">
    <location>
        <begin position="143"/>
        <end position="165"/>
    </location>
</feature>
<keyword evidence="3 8" id="KW-0813">Transport</keyword>
<dbReference type="InterPro" id="IPR013525">
    <property type="entry name" value="ABC2_TM"/>
</dbReference>
<evidence type="ECO:0000256" key="5">
    <source>
        <dbReference type="ARBA" id="ARBA00022692"/>
    </source>
</evidence>
<dbReference type="PANTHER" id="PTHR30413:SF10">
    <property type="entry name" value="CAPSULE POLYSACCHARIDE EXPORT INNER-MEMBRANE PROTEIN CTRC"/>
    <property type="match status" value="1"/>
</dbReference>
<organism evidence="10">
    <name type="scientific">Bacillus cereus group sp. MS39</name>
    <dbReference type="NCBI Taxonomy" id="3041344"/>
    <lineage>
        <taxon>Bacteria</taxon>
        <taxon>Bacillati</taxon>
        <taxon>Bacillota</taxon>
        <taxon>Bacilli</taxon>
        <taxon>Bacillales</taxon>
        <taxon>Bacillaceae</taxon>
        <taxon>Bacillus</taxon>
        <taxon>Bacillus cereus group</taxon>
    </lineage>
</organism>
<keyword evidence="5 8" id="KW-0812">Transmembrane</keyword>
<sequence length="268" mass="31084">MKSIKTILSEQLQYAYLIRRLSMYELKKTYVANMLGIVWVFLNPIIQIGVYWIIFGLGIRGGAPVNGVPYFVWMISGLVPWFYISSSIIQGSNSIYARLSGVSKMNFPLSIIPSYVILSRLYTHLILMMLLIVIVIVNQGISSVHFLILIYGMLSLTIFLIALSFITSTLSTIVRDVHLLIQSVTRMLFFITPILWEPKENMPQLFLSLMKLNPFYYVIELYREALVYNSTSILFSVYTLYFWGIIIFMFTVGSLLHVRFRRQFIDYL</sequence>
<evidence type="ECO:0000256" key="8">
    <source>
        <dbReference type="RuleBase" id="RU361157"/>
    </source>
</evidence>
<feature type="transmembrane region" description="Helical" evidence="8">
    <location>
        <begin position="240"/>
        <end position="258"/>
    </location>
</feature>
<dbReference type="GO" id="GO:0140359">
    <property type="term" value="F:ABC-type transporter activity"/>
    <property type="evidence" value="ECO:0007669"/>
    <property type="project" value="InterPro"/>
</dbReference>
<evidence type="ECO:0000256" key="4">
    <source>
        <dbReference type="ARBA" id="ARBA00022475"/>
    </source>
</evidence>
<comment type="similarity">
    <text evidence="2 8">Belongs to the ABC-2 integral membrane protein family.</text>
</comment>
<comment type="subcellular location">
    <subcellularLocation>
        <location evidence="1 8">Cell membrane</location>
        <topology evidence="1 8">Multi-pass membrane protein</topology>
    </subcellularLocation>
</comment>
<feature type="transmembrane region" description="Helical" evidence="8">
    <location>
        <begin position="110"/>
        <end position="137"/>
    </location>
</feature>
<gene>
    <name evidence="10" type="ORF">QEP67_01085</name>
</gene>
<evidence type="ECO:0000313" key="10">
    <source>
        <dbReference type="EMBL" id="XCH19321.1"/>
    </source>
</evidence>
<reference evidence="10" key="1">
    <citation type="submission" date="2023-04" db="EMBL/GenBank/DDBJ databases">
        <title>Bacillus cereus group whole genome sequencing.</title>
        <authorList>
            <person name="Kang M."/>
            <person name="Kim H.J."/>
        </authorList>
    </citation>
    <scope>NUCLEOTIDE SEQUENCE</scope>
    <source>
        <strain evidence="10">MS39</strain>
    </source>
</reference>
<dbReference type="InterPro" id="IPR047817">
    <property type="entry name" value="ABC2_TM_bact-type"/>
</dbReference>
<name>A0AAU8F4U3_9BACI</name>
<dbReference type="EMBL" id="CP123058">
    <property type="protein sequence ID" value="XCH19321.1"/>
    <property type="molecule type" value="Genomic_DNA"/>
</dbReference>
<evidence type="ECO:0000256" key="1">
    <source>
        <dbReference type="ARBA" id="ARBA00004651"/>
    </source>
</evidence>
<evidence type="ECO:0000256" key="2">
    <source>
        <dbReference type="ARBA" id="ARBA00007783"/>
    </source>
</evidence>
<dbReference type="GO" id="GO:0005886">
    <property type="term" value="C:plasma membrane"/>
    <property type="evidence" value="ECO:0007669"/>
    <property type="project" value="UniProtKB-SubCell"/>
</dbReference>
<dbReference type="Pfam" id="PF01061">
    <property type="entry name" value="ABC2_membrane"/>
    <property type="match status" value="1"/>
</dbReference>
<evidence type="ECO:0000256" key="3">
    <source>
        <dbReference type="ARBA" id="ARBA00022448"/>
    </source>
</evidence>
<evidence type="ECO:0000256" key="6">
    <source>
        <dbReference type="ARBA" id="ARBA00022989"/>
    </source>
</evidence>
<dbReference type="PANTHER" id="PTHR30413">
    <property type="entry name" value="INNER MEMBRANE TRANSPORT PERMEASE"/>
    <property type="match status" value="1"/>
</dbReference>
<keyword evidence="6 8" id="KW-1133">Transmembrane helix</keyword>